<proteinExistence type="inferred from homology"/>
<dbReference type="Pfam" id="PF02654">
    <property type="entry name" value="CobS"/>
    <property type="match status" value="1"/>
</dbReference>
<gene>
    <name evidence="19" type="primary">cobS</name>
    <name evidence="20" type="ORF">I6L30_01860</name>
</gene>
<evidence type="ECO:0000256" key="9">
    <source>
        <dbReference type="ARBA" id="ARBA00022679"/>
    </source>
</evidence>
<comment type="function">
    <text evidence="14 19">Joins adenosylcobinamide-GDP and alpha-ribazole to generate adenosylcobalamin (Ado-cobalamin). Also synthesizes adenosylcobalamin 5'-phosphate from adenosylcobinamide-GDP and alpha-ribazole 5'-phosphate.</text>
</comment>
<organism evidence="20 21">
    <name type="scientific">Acinetobacter seifertii</name>
    <dbReference type="NCBI Taxonomy" id="1530123"/>
    <lineage>
        <taxon>Bacteria</taxon>
        <taxon>Pseudomonadati</taxon>
        <taxon>Pseudomonadota</taxon>
        <taxon>Gammaproteobacteria</taxon>
        <taxon>Moraxellales</taxon>
        <taxon>Moraxellaceae</taxon>
        <taxon>Acinetobacter</taxon>
        <taxon>Acinetobacter calcoaceticus/baumannii complex</taxon>
    </lineage>
</organism>
<evidence type="ECO:0000256" key="5">
    <source>
        <dbReference type="ARBA" id="ARBA00013200"/>
    </source>
</evidence>
<evidence type="ECO:0000256" key="1">
    <source>
        <dbReference type="ARBA" id="ARBA00001946"/>
    </source>
</evidence>
<dbReference type="RefSeq" id="WP_216985138.1">
    <property type="nucleotide sequence ID" value="NZ_CP059550.1"/>
</dbReference>
<comment type="catalytic activity">
    <reaction evidence="17 19">
        <text>alpha-ribazole + adenosylcob(III)inamide-GDP = adenosylcob(III)alamin + GMP + H(+)</text>
        <dbReference type="Rhea" id="RHEA:16049"/>
        <dbReference type="ChEBI" id="CHEBI:10329"/>
        <dbReference type="ChEBI" id="CHEBI:15378"/>
        <dbReference type="ChEBI" id="CHEBI:18408"/>
        <dbReference type="ChEBI" id="CHEBI:58115"/>
        <dbReference type="ChEBI" id="CHEBI:60487"/>
        <dbReference type="EC" id="2.7.8.26"/>
    </reaction>
</comment>
<dbReference type="EC" id="2.7.8.26" evidence="5 19"/>
<evidence type="ECO:0000256" key="6">
    <source>
        <dbReference type="ARBA" id="ARBA00015850"/>
    </source>
</evidence>
<protein>
    <recommendedName>
        <fullName evidence="6 19">Adenosylcobinamide-GDP ribazoletransferase</fullName>
        <ecNumber evidence="5 19">2.7.8.26</ecNumber>
    </recommendedName>
    <alternativeName>
        <fullName evidence="16 19">Cobalamin synthase</fullName>
    </alternativeName>
    <alternativeName>
        <fullName evidence="15 19">Cobalamin-5'-phosphate synthase</fullName>
    </alternativeName>
</protein>
<accession>A0ABX8L7D1</accession>
<evidence type="ECO:0000313" key="20">
    <source>
        <dbReference type="EMBL" id="QXB46782.1"/>
    </source>
</evidence>
<feature type="transmembrane region" description="Helical" evidence="19">
    <location>
        <begin position="31"/>
        <end position="53"/>
    </location>
</feature>
<evidence type="ECO:0000256" key="2">
    <source>
        <dbReference type="ARBA" id="ARBA00004651"/>
    </source>
</evidence>
<comment type="catalytic activity">
    <reaction evidence="18 19">
        <text>alpha-ribazole 5'-phosphate + adenosylcob(III)inamide-GDP = adenosylcob(III)alamin 5'-phosphate + GMP + H(+)</text>
        <dbReference type="Rhea" id="RHEA:23560"/>
        <dbReference type="ChEBI" id="CHEBI:15378"/>
        <dbReference type="ChEBI" id="CHEBI:57918"/>
        <dbReference type="ChEBI" id="CHEBI:58115"/>
        <dbReference type="ChEBI" id="CHEBI:60487"/>
        <dbReference type="ChEBI" id="CHEBI:60493"/>
        <dbReference type="EC" id="2.7.8.26"/>
    </reaction>
</comment>
<evidence type="ECO:0000256" key="3">
    <source>
        <dbReference type="ARBA" id="ARBA00004663"/>
    </source>
</evidence>
<evidence type="ECO:0000256" key="19">
    <source>
        <dbReference type="HAMAP-Rule" id="MF_00719"/>
    </source>
</evidence>
<name>A0ABX8L7D1_9GAMM</name>
<keyword evidence="7 19" id="KW-1003">Cell membrane</keyword>
<evidence type="ECO:0000256" key="14">
    <source>
        <dbReference type="ARBA" id="ARBA00025228"/>
    </source>
</evidence>
<comment type="pathway">
    <text evidence="3 19">Cofactor biosynthesis; adenosylcobalamin biosynthesis; adenosylcobalamin from cob(II)yrinate a,c-diamide: step 7/7.</text>
</comment>
<dbReference type="NCBIfam" id="NF001278">
    <property type="entry name" value="PRK00235.1-5"/>
    <property type="match status" value="1"/>
</dbReference>
<evidence type="ECO:0000256" key="4">
    <source>
        <dbReference type="ARBA" id="ARBA00010561"/>
    </source>
</evidence>
<dbReference type="Proteomes" id="UP000683517">
    <property type="component" value="Chromosome"/>
</dbReference>
<feature type="transmembrane region" description="Helical" evidence="19">
    <location>
        <begin position="135"/>
        <end position="158"/>
    </location>
</feature>
<evidence type="ECO:0000256" key="18">
    <source>
        <dbReference type="ARBA" id="ARBA00049504"/>
    </source>
</evidence>
<evidence type="ECO:0000313" key="21">
    <source>
        <dbReference type="Proteomes" id="UP000683517"/>
    </source>
</evidence>
<dbReference type="GO" id="GO:0051073">
    <property type="term" value="F:adenosylcobinamide-GDP ribazoletransferase activity"/>
    <property type="evidence" value="ECO:0007669"/>
    <property type="project" value="UniProtKB-EC"/>
</dbReference>
<evidence type="ECO:0000256" key="8">
    <source>
        <dbReference type="ARBA" id="ARBA00022573"/>
    </source>
</evidence>
<evidence type="ECO:0000256" key="10">
    <source>
        <dbReference type="ARBA" id="ARBA00022692"/>
    </source>
</evidence>
<feature type="transmembrane region" description="Helical" evidence="19">
    <location>
        <begin position="224"/>
        <end position="246"/>
    </location>
</feature>
<dbReference type="PANTHER" id="PTHR34148:SF1">
    <property type="entry name" value="ADENOSYLCOBINAMIDE-GDP RIBAZOLETRANSFERASE"/>
    <property type="match status" value="1"/>
</dbReference>
<dbReference type="NCBIfam" id="TIGR00317">
    <property type="entry name" value="cobS"/>
    <property type="match status" value="1"/>
</dbReference>
<dbReference type="HAMAP" id="MF_00719">
    <property type="entry name" value="CobS"/>
    <property type="match status" value="1"/>
</dbReference>
<evidence type="ECO:0000256" key="7">
    <source>
        <dbReference type="ARBA" id="ARBA00022475"/>
    </source>
</evidence>
<feature type="transmembrane region" description="Helical" evidence="19">
    <location>
        <begin position="109"/>
        <end position="129"/>
    </location>
</feature>
<keyword evidence="11 19" id="KW-0460">Magnesium</keyword>
<keyword evidence="9 19" id="KW-0808">Transferase</keyword>
<evidence type="ECO:0000256" key="12">
    <source>
        <dbReference type="ARBA" id="ARBA00022989"/>
    </source>
</evidence>
<evidence type="ECO:0000256" key="17">
    <source>
        <dbReference type="ARBA" id="ARBA00048623"/>
    </source>
</evidence>
<sequence length="247" mass="27372">MTPFWIALQFLTVLPIELKTIPTAQQNGQAILFYPLVGLIIGGILFIFTCLLAKLPIVLLASIILTLWIWLTGGLHLDGLADTADAWVGGFGDKQRTLQIMKDPSCGPIGVLSLVIICLLKFVLIYVLIEQHQTLFLILVPIVGRVVPSILFLTTSYVREKGLGRSLTDHLPKIASWIITGFVLLLPLYWELQGLIAIIGFLSSLVYLRHLFIKRIGGITGDTVGAAIEISETVLLFTFMVSYFYLF</sequence>
<keyword evidence="13 19" id="KW-0472">Membrane</keyword>
<feature type="transmembrane region" description="Helical" evidence="19">
    <location>
        <begin position="195"/>
        <end position="212"/>
    </location>
</feature>
<comment type="cofactor">
    <cofactor evidence="1 19">
        <name>Mg(2+)</name>
        <dbReference type="ChEBI" id="CHEBI:18420"/>
    </cofactor>
</comment>
<comment type="similarity">
    <text evidence="4 19">Belongs to the CobS family.</text>
</comment>
<dbReference type="EMBL" id="CP077365">
    <property type="protein sequence ID" value="QXB46782.1"/>
    <property type="molecule type" value="Genomic_DNA"/>
</dbReference>
<keyword evidence="21" id="KW-1185">Reference proteome</keyword>
<dbReference type="InterPro" id="IPR003805">
    <property type="entry name" value="CobS"/>
</dbReference>
<evidence type="ECO:0000256" key="11">
    <source>
        <dbReference type="ARBA" id="ARBA00022842"/>
    </source>
</evidence>
<comment type="subcellular location">
    <subcellularLocation>
        <location evidence="2 19">Cell membrane</location>
        <topology evidence="2 19">Multi-pass membrane protein</topology>
    </subcellularLocation>
</comment>
<evidence type="ECO:0000256" key="15">
    <source>
        <dbReference type="ARBA" id="ARBA00032605"/>
    </source>
</evidence>
<reference evidence="20 21" key="1">
    <citation type="submission" date="2021-06" db="EMBL/GenBank/DDBJ databases">
        <title>FDA dAtabase for Regulatory Grade micrObial Sequences (FDA-ARGOS): Supporting development and validation of Infectious Disease Dx tests.</title>
        <authorList>
            <person name="Sproer C."/>
            <person name="Gronow S."/>
            <person name="Severitt S."/>
            <person name="Schroder I."/>
            <person name="Tallon L."/>
            <person name="Sadzewicz L."/>
            <person name="Zhao X."/>
            <person name="Boylan J."/>
            <person name="Ott S."/>
            <person name="Bowen H."/>
            <person name="Vavikolanu K."/>
            <person name="Mehta A."/>
            <person name="Aluvathingal J."/>
            <person name="Nadendla S."/>
            <person name="Lowell S."/>
            <person name="Myers T."/>
            <person name="Yan Y."/>
        </authorList>
    </citation>
    <scope>NUCLEOTIDE SEQUENCE [LARGE SCALE GENOMIC DNA]</scope>
    <source>
        <strain evidence="20 21">FDAARGOS 1400</strain>
    </source>
</reference>
<keyword evidence="8 19" id="KW-0169">Cobalamin biosynthesis</keyword>
<dbReference type="PANTHER" id="PTHR34148">
    <property type="entry name" value="ADENOSYLCOBINAMIDE-GDP RIBAZOLETRANSFERASE"/>
    <property type="match status" value="1"/>
</dbReference>
<evidence type="ECO:0000256" key="16">
    <source>
        <dbReference type="ARBA" id="ARBA00032853"/>
    </source>
</evidence>
<keyword evidence="10 19" id="KW-0812">Transmembrane</keyword>
<keyword evidence="12 19" id="KW-1133">Transmembrane helix</keyword>
<evidence type="ECO:0000256" key="13">
    <source>
        <dbReference type="ARBA" id="ARBA00023136"/>
    </source>
</evidence>